<proteinExistence type="predicted"/>
<accession>A0A540LPX6</accession>
<evidence type="ECO:0000256" key="1">
    <source>
        <dbReference type="SAM" id="MobiDB-lite"/>
    </source>
</evidence>
<name>A0A540LPX6_MALBA</name>
<comment type="caution">
    <text evidence="2">The sequence shown here is derived from an EMBL/GenBank/DDBJ whole genome shotgun (WGS) entry which is preliminary data.</text>
</comment>
<gene>
    <name evidence="2" type="ORF">C1H46_025935</name>
</gene>
<evidence type="ECO:0000313" key="3">
    <source>
        <dbReference type="Proteomes" id="UP000315295"/>
    </source>
</evidence>
<keyword evidence="3" id="KW-1185">Reference proteome</keyword>
<feature type="region of interest" description="Disordered" evidence="1">
    <location>
        <begin position="112"/>
        <end position="146"/>
    </location>
</feature>
<evidence type="ECO:0000313" key="2">
    <source>
        <dbReference type="EMBL" id="TQD88515.1"/>
    </source>
</evidence>
<feature type="compositionally biased region" description="Basic residues" evidence="1">
    <location>
        <begin position="112"/>
        <end position="125"/>
    </location>
</feature>
<dbReference type="EMBL" id="VIEB01000508">
    <property type="protein sequence ID" value="TQD88515.1"/>
    <property type="molecule type" value="Genomic_DNA"/>
</dbReference>
<dbReference type="AlphaFoldDB" id="A0A540LPX6"/>
<sequence>MGSMFHRKPFGSAATMGAAATTITLLLGIPHLVGRPAIRVSVVRLNGAKSMMHYRRPPGGQRRSYISVDGVDPIAASFSQLPTFKDVWSVCPHGFLQLNNITNEGSLFSLGRKSRHHNHHHRANKQLKEEVPGGGSHNRVTSDGRN</sequence>
<reference evidence="2 3" key="1">
    <citation type="journal article" date="2019" name="G3 (Bethesda)">
        <title>Sequencing of a Wild Apple (Malus baccata) Genome Unravels the Differences Between Cultivated and Wild Apple Species Regarding Disease Resistance and Cold Tolerance.</title>
        <authorList>
            <person name="Chen X."/>
        </authorList>
    </citation>
    <scope>NUCLEOTIDE SEQUENCE [LARGE SCALE GENOMIC DNA]</scope>
    <source>
        <strain evidence="3">cv. Shandingzi</strain>
        <tissue evidence="2">Leaves</tissue>
    </source>
</reference>
<organism evidence="2 3">
    <name type="scientific">Malus baccata</name>
    <name type="common">Siberian crab apple</name>
    <name type="synonym">Pyrus baccata</name>
    <dbReference type="NCBI Taxonomy" id="106549"/>
    <lineage>
        <taxon>Eukaryota</taxon>
        <taxon>Viridiplantae</taxon>
        <taxon>Streptophyta</taxon>
        <taxon>Embryophyta</taxon>
        <taxon>Tracheophyta</taxon>
        <taxon>Spermatophyta</taxon>
        <taxon>Magnoliopsida</taxon>
        <taxon>eudicotyledons</taxon>
        <taxon>Gunneridae</taxon>
        <taxon>Pentapetalae</taxon>
        <taxon>rosids</taxon>
        <taxon>fabids</taxon>
        <taxon>Rosales</taxon>
        <taxon>Rosaceae</taxon>
        <taxon>Amygdaloideae</taxon>
        <taxon>Maleae</taxon>
        <taxon>Malus</taxon>
    </lineage>
</organism>
<dbReference type="Proteomes" id="UP000315295">
    <property type="component" value="Unassembled WGS sequence"/>
</dbReference>
<protein>
    <submittedName>
        <fullName evidence="2">Uncharacterized protein</fullName>
    </submittedName>
</protein>